<feature type="compositionally biased region" description="Low complexity" evidence="1">
    <location>
        <begin position="223"/>
        <end position="232"/>
    </location>
</feature>
<feature type="compositionally biased region" description="Basic and acidic residues" evidence="1">
    <location>
        <begin position="238"/>
        <end position="251"/>
    </location>
</feature>
<dbReference type="Proteomes" id="UP000681722">
    <property type="component" value="Unassembled WGS sequence"/>
</dbReference>
<name>A0A813YZN6_9BILA</name>
<dbReference type="Proteomes" id="UP000682733">
    <property type="component" value="Unassembled WGS sequence"/>
</dbReference>
<dbReference type="AlphaFoldDB" id="A0A813YZN6"/>
<feature type="region of interest" description="Disordered" evidence="1">
    <location>
        <begin position="292"/>
        <end position="352"/>
    </location>
</feature>
<dbReference type="Proteomes" id="UP000677228">
    <property type="component" value="Unassembled WGS sequence"/>
</dbReference>
<dbReference type="EMBL" id="CAJNOK010010373">
    <property type="protein sequence ID" value="CAF1114105.1"/>
    <property type="molecule type" value="Genomic_DNA"/>
</dbReference>
<feature type="region of interest" description="Disordered" evidence="1">
    <location>
        <begin position="125"/>
        <end position="153"/>
    </location>
</feature>
<gene>
    <name evidence="2" type="ORF">GPM918_LOCUS8148</name>
    <name evidence="3" type="ORF">OVA965_LOCUS19879</name>
    <name evidence="4" type="ORF">SRO942_LOCUS8148</name>
    <name evidence="5" type="ORF">TMI583_LOCUS20083</name>
</gene>
<dbReference type="EMBL" id="CAJOBA010014356">
    <property type="protein sequence ID" value="CAF3883259.1"/>
    <property type="molecule type" value="Genomic_DNA"/>
</dbReference>
<sequence>MMAQAFNSVMNGGQLPPNCVLLKLNVNGGMQQQQYGQFQQQPYNMQQPMNIGNFMSPQQQPMNFLPPSPFMYDQGIPGGLVPYQPNGTGYSQYPPYIGYNGAAQPNNYPIVPYQEQHQYYDIPRYRGRKSRGQSHHRERSRAQHSNIYEEESFDSQMRNLDWSGLFNQHGQKPAIGYRRSHASSSSSTSKSSSSRSSTTSDETIRRVSVSRSRPTDVNRKQQENYQQQQQQQHYRRPRQYDGDYSRQRDNSHNTNNTYRSNNNRNRSSTHRKHRKNDLLPFEYSSEFIPLDKEKQSKKSTAANTNKKGRVSEDDVFIIKTKNNQQQKQQPLPSQKQREQEKSQAPPSKSEKR</sequence>
<dbReference type="EMBL" id="CAJNOQ010001390">
    <property type="protein sequence ID" value="CAF0891526.1"/>
    <property type="molecule type" value="Genomic_DNA"/>
</dbReference>
<evidence type="ECO:0000313" key="2">
    <source>
        <dbReference type="EMBL" id="CAF0891526.1"/>
    </source>
</evidence>
<evidence type="ECO:0000313" key="4">
    <source>
        <dbReference type="EMBL" id="CAF3675731.1"/>
    </source>
</evidence>
<reference evidence="2" key="1">
    <citation type="submission" date="2021-02" db="EMBL/GenBank/DDBJ databases">
        <authorList>
            <person name="Nowell W R."/>
        </authorList>
    </citation>
    <scope>NUCLEOTIDE SEQUENCE</scope>
</reference>
<protein>
    <submittedName>
        <fullName evidence="2">Uncharacterized protein</fullName>
    </submittedName>
</protein>
<accession>A0A813YZN6</accession>
<feature type="compositionally biased region" description="Basic and acidic residues" evidence="1">
    <location>
        <begin position="213"/>
        <end position="222"/>
    </location>
</feature>
<evidence type="ECO:0000256" key="1">
    <source>
        <dbReference type="SAM" id="MobiDB-lite"/>
    </source>
</evidence>
<dbReference type="EMBL" id="CAJOBC010001390">
    <property type="protein sequence ID" value="CAF3675731.1"/>
    <property type="molecule type" value="Genomic_DNA"/>
</dbReference>
<feature type="compositionally biased region" description="Low complexity" evidence="1">
    <location>
        <begin position="182"/>
        <end position="200"/>
    </location>
</feature>
<dbReference type="Proteomes" id="UP000663829">
    <property type="component" value="Unassembled WGS sequence"/>
</dbReference>
<feature type="compositionally biased region" description="Low complexity" evidence="1">
    <location>
        <begin position="252"/>
        <end position="266"/>
    </location>
</feature>
<organism evidence="2 6">
    <name type="scientific">Didymodactylos carnosus</name>
    <dbReference type="NCBI Taxonomy" id="1234261"/>
    <lineage>
        <taxon>Eukaryota</taxon>
        <taxon>Metazoa</taxon>
        <taxon>Spiralia</taxon>
        <taxon>Gnathifera</taxon>
        <taxon>Rotifera</taxon>
        <taxon>Eurotatoria</taxon>
        <taxon>Bdelloidea</taxon>
        <taxon>Philodinida</taxon>
        <taxon>Philodinidae</taxon>
        <taxon>Didymodactylos</taxon>
    </lineage>
</organism>
<evidence type="ECO:0000313" key="3">
    <source>
        <dbReference type="EMBL" id="CAF1114105.1"/>
    </source>
</evidence>
<comment type="caution">
    <text evidence="2">The sequence shown here is derived from an EMBL/GenBank/DDBJ whole genome shotgun (WGS) entry which is preliminary data.</text>
</comment>
<evidence type="ECO:0000313" key="6">
    <source>
        <dbReference type="Proteomes" id="UP000663829"/>
    </source>
</evidence>
<keyword evidence="6" id="KW-1185">Reference proteome</keyword>
<proteinExistence type="predicted"/>
<dbReference type="OrthoDB" id="10050379at2759"/>
<feature type="compositionally biased region" description="Low complexity" evidence="1">
    <location>
        <begin position="319"/>
        <end position="334"/>
    </location>
</feature>
<feature type="region of interest" description="Disordered" evidence="1">
    <location>
        <begin position="175"/>
        <end position="280"/>
    </location>
</feature>
<feature type="compositionally biased region" description="Basic residues" evidence="1">
    <location>
        <begin position="125"/>
        <end position="139"/>
    </location>
</feature>
<evidence type="ECO:0000313" key="5">
    <source>
        <dbReference type="EMBL" id="CAF3883259.1"/>
    </source>
</evidence>